<dbReference type="Pfam" id="PF01722">
    <property type="entry name" value="BolA"/>
    <property type="match status" value="1"/>
</dbReference>
<keyword evidence="3" id="KW-1185">Reference proteome</keyword>
<dbReference type="Gene3D" id="3.30.300.90">
    <property type="entry name" value="BolA-like"/>
    <property type="match status" value="1"/>
</dbReference>
<dbReference type="PANTHER" id="PTHR46230:SF7">
    <property type="entry name" value="BOLA-LIKE PROTEIN 1"/>
    <property type="match status" value="1"/>
</dbReference>
<name>A0A5Q0BID2_9GAMM</name>
<dbReference type="FunCoup" id="A0A5Q0BID2">
    <property type="interactions" value="409"/>
</dbReference>
<gene>
    <name evidence="2" type="ORF">F6R98_13935</name>
</gene>
<organism evidence="2 3">
    <name type="scientific">Candidatus Methylospira mobilis</name>
    <dbReference type="NCBI Taxonomy" id="1808979"/>
    <lineage>
        <taxon>Bacteria</taxon>
        <taxon>Pseudomonadati</taxon>
        <taxon>Pseudomonadota</taxon>
        <taxon>Gammaproteobacteria</taxon>
        <taxon>Methylococcales</taxon>
        <taxon>Methylococcaceae</taxon>
        <taxon>Candidatus Methylospira</taxon>
    </lineage>
</organism>
<sequence>MTTRVDKIKQLLQQHLQPAFLDIQDDSARHAGHAGVREAGGGHFYATIVSSAFEGSNAVQRHRNVYQILAEMMPAEIHALSIKAYTPSEYKQQEL</sequence>
<dbReference type="AlphaFoldDB" id="A0A5Q0BID2"/>
<dbReference type="RefSeq" id="WP_153249566.1">
    <property type="nucleotide sequence ID" value="NZ_CP044205.1"/>
</dbReference>
<evidence type="ECO:0000313" key="3">
    <source>
        <dbReference type="Proteomes" id="UP000325755"/>
    </source>
</evidence>
<comment type="similarity">
    <text evidence="1">Belongs to the BolA/IbaG family.</text>
</comment>
<proteinExistence type="inferred from homology"/>
<accession>A0A5Q0BID2</accession>
<dbReference type="PANTHER" id="PTHR46230">
    <property type="match status" value="1"/>
</dbReference>
<dbReference type="InParanoid" id="A0A5Q0BID2"/>
<dbReference type="KEGG" id="mmob:F6R98_13935"/>
<dbReference type="EMBL" id="CP044205">
    <property type="protein sequence ID" value="QFY43583.1"/>
    <property type="molecule type" value="Genomic_DNA"/>
</dbReference>
<dbReference type="InterPro" id="IPR002634">
    <property type="entry name" value="BolA"/>
</dbReference>
<dbReference type="SUPFAM" id="SSF82657">
    <property type="entry name" value="BolA-like"/>
    <property type="match status" value="1"/>
</dbReference>
<evidence type="ECO:0000256" key="1">
    <source>
        <dbReference type="RuleBase" id="RU003860"/>
    </source>
</evidence>
<reference evidence="2 3" key="1">
    <citation type="submission" date="2019-09" db="EMBL/GenBank/DDBJ databases">
        <title>Ecophysiology of the spiral-shaped methanotroph Methylospira mobilis as revealed by the complete genome sequence.</title>
        <authorList>
            <person name="Oshkin I.Y."/>
            <person name="Dedysh S.N."/>
            <person name="Miroshnikov K."/>
            <person name="Danilova O.V."/>
            <person name="Hakobyan A."/>
            <person name="Liesack W."/>
        </authorList>
    </citation>
    <scope>NUCLEOTIDE SEQUENCE [LARGE SCALE GENOMIC DNA]</scope>
    <source>
        <strain evidence="2 3">Shm1</strain>
    </source>
</reference>
<evidence type="ECO:0000313" key="2">
    <source>
        <dbReference type="EMBL" id="QFY43583.1"/>
    </source>
</evidence>
<dbReference type="InterPro" id="IPR036065">
    <property type="entry name" value="BolA-like_sf"/>
</dbReference>
<protein>
    <submittedName>
        <fullName evidence="2">BolA family transcriptional regulator</fullName>
    </submittedName>
</protein>
<dbReference type="Proteomes" id="UP000325755">
    <property type="component" value="Chromosome"/>
</dbReference>
<dbReference type="OrthoDB" id="9801469at2"/>
<dbReference type="GO" id="GO:0016226">
    <property type="term" value="P:iron-sulfur cluster assembly"/>
    <property type="evidence" value="ECO:0007669"/>
    <property type="project" value="TreeGrafter"/>
</dbReference>
<dbReference type="PIRSF" id="PIRSF003113">
    <property type="entry name" value="BolA"/>
    <property type="match status" value="1"/>
</dbReference>